<feature type="compositionally biased region" description="Polar residues" evidence="1">
    <location>
        <begin position="1"/>
        <end position="10"/>
    </location>
</feature>
<feature type="compositionally biased region" description="Basic and acidic residues" evidence="1">
    <location>
        <begin position="11"/>
        <end position="24"/>
    </location>
</feature>
<evidence type="ECO:0000313" key="2">
    <source>
        <dbReference type="EMBL" id="KAK4801127.1"/>
    </source>
</evidence>
<feature type="region of interest" description="Disordered" evidence="1">
    <location>
        <begin position="38"/>
        <end position="64"/>
    </location>
</feature>
<name>A0AAN7MKR0_TRANT</name>
<evidence type="ECO:0000256" key="1">
    <source>
        <dbReference type="SAM" id="MobiDB-lite"/>
    </source>
</evidence>
<dbReference type="AlphaFoldDB" id="A0AAN7MKR0"/>
<keyword evidence="3" id="KW-1185">Reference proteome</keyword>
<dbReference type="Proteomes" id="UP001346149">
    <property type="component" value="Unassembled WGS sequence"/>
</dbReference>
<protein>
    <submittedName>
        <fullName evidence="2">Uncharacterized protein</fullName>
    </submittedName>
</protein>
<feature type="region of interest" description="Disordered" evidence="1">
    <location>
        <begin position="1"/>
        <end position="26"/>
    </location>
</feature>
<comment type="caution">
    <text evidence="2">The sequence shown here is derived from an EMBL/GenBank/DDBJ whole genome shotgun (WGS) entry which is preliminary data.</text>
</comment>
<accession>A0AAN7MKR0</accession>
<evidence type="ECO:0000313" key="3">
    <source>
        <dbReference type="Proteomes" id="UP001346149"/>
    </source>
</evidence>
<gene>
    <name evidence="2" type="ORF">SAY86_021614</name>
</gene>
<dbReference type="EMBL" id="JAXQNO010000003">
    <property type="protein sequence ID" value="KAK4801127.1"/>
    <property type="molecule type" value="Genomic_DNA"/>
</dbReference>
<sequence>MQQKLRQGTSAREEDRGKERRVKSDMGLCSSKKLQAGALSPQKLRVRKPPGDIPGDKSAQGMPSPPVKLLIQDHHVKYWDLVWSVPGSKGIFDVYEAFLLSRPAIFSALRKSYLLFPLFSFSLSSQNILLLQ</sequence>
<organism evidence="2 3">
    <name type="scientific">Trapa natans</name>
    <name type="common">Water chestnut</name>
    <dbReference type="NCBI Taxonomy" id="22666"/>
    <lineage>
        <taxon>Eukaryota</taxon>
        <taxon>Viridiplantae</taxon>
        <taxon>Streptophyta</taxon>
        <taxon>Embryophyta</taxon>
        <taxon>Tracheophyta</taxon>
        <taxon>Spermatophyta</taxon>
        <taxon>Magnoliopsida</taxon>
        <taxon>eudicotyledons</taxon>
        <taxon>Gunneridae</taxon>
        <taxon>Pentapetalae</taxon>
        <taxon>rosids</taxon>
        <taxon>malvids</taxon>
        <taxon>Myrtales</taxon>
        <taxon>Lythraceae</taxon>
        <taxon>Trapa</taxon>
    </lineage>
</organism>
<reference evidence="2 3" key="1">
    <citation type="journal article" date="2023" name="Hortic Res">
        <title>Pangenome of water caltrop reveals structural variations and asymmetric subgenome divergence after allopolyploidization.</title>
        <authorList>
            <person name="Zhang X."/>
            <person name="Chen Y."/>
            <person name="Wang L."/>
            <person name="Yuan Y."/>
            <person name="Fang M."/>
            <person name="Shi L."/>
            <person name="Lu R."/>
            <person name="Comes H.P."/>
            <person name="Ma Y."/>
            <person name="Chen Y."/>
            <person name="Huang G."/>
            <person name="Zhou Y."/>
            <person name="Zheng Z."/>
            <person name="Qiu Y."/>
        </authorList>
    </citation>
    <scope>NUCLEOTIDE SEQUENCE [LARGE SCALE GENOMIC DNA]</scope>
    <source>
        <strain evidence="2">F231</strain>
    </source>
</reference>
<proteinExistence type="predicted"/>